<proteinExistence type="predicted"/>
<sequence length="178" mass="18727">MKTIKFICVCFLVTTTLFLTSCSSDDDGGGGGSAAAGTITAKVDGTNVTTVEIATFATQIGSSMMQIQGNTGGTSSKAFVLNIMTYNGVGTYDIGGGEFGLGQANVSYAEISFDLSNPLDIQEETWNAPFDGGEKVGEIQVSEVTDTNIKGTFYFTARNVDDNTQKQITEGSFNIDLD</sequence>
<dbReference type="OrthoDB" id="824283at2"/>
<comment type="caution">
    <text evidence="2">The sequence shown here is derived from an EMBL/GenBank/DDBJ whole genome shotgun (WGS) entry which is preliminary data.</text>
</comment>
<dbReference type="Pfam" id="PF19765">
    <property type="entry name" value="DUF6252"/>
    <property type="match status" value="1"/>
</dbReference>
<protein>
    <recommendedName>
        <fullName evidence="4">Lipoprotein</fullName>
    </recommendedName>
</protein>
<dbReference type="Proteomes" id="UP000249518">
    <property type="component" value="Unassembled WGS sequence"/>
</dbReference>
<dbReference type="InterPro" id="IPR046219">
    <property type="entry name" value="DUF6252"/>
</dbReference>
<feature type="chain" id="PRO_5016463515" description="Lipoprotein" evidence="1">
    <location>
        <begin position="22"/>
        <end position="178"/>
    </location>
</feature>
<evidence type="ECO:0000313" key="2">
    <source>
        <dbReference type="EMBL" id="RAR47574.1"/>
    </source>
</evidence>
<reference evidence="2 3" key="1">
    <citation type="submission" date="2018-06" db="EMBL/GenBank/DDBJ databases">
        <title>Genomic Encyclopedia of Type Strains, Phase III (KMG-III): the genomes of soil and plant-associated and newly described type strains.</title>
        <authorList>
            <person name="Whitman W."/>
        </authorList>
    </citation>
    <scope>NUCLEOTIDE SEQUENCE [LARGE SCALE GENOMIC DNA]</scope>
    <source>
        <strain evidence="2 3">CGMCC 1.12504</strain>
    </source>
</reference>
<keyword evidence="3" id="KW-1185">Reference proteome</keyword>
<organism evidence="2 3">
    <name type="scientific">Flavobacterium lacus</name>
    <dbReference type="NCBI Taxonomy" id="1353778"/>
    <lineage>
        <taxon>Bacteria</taxon>
        <taxon>Pseudomonadati</taxon>
        <taxon>Bacteroidota</taxon>
        <taxon>Flavobacteriia</taxon>
        <taxon>Flavobacteriales</taxon>
        <taxon>Flavobacteriaceae</taxon>
        <taxon>Flavobacterium</taxon>
    </lineage>
</organism>
<dbReference type="AlphaFoldDB" id="A0A328WUP8"/>
<dbReference type="EMBL" id="QLSV01000008">
    <property type="protein sequence ID" value="RAR47574.1"/>
    <property type="molecule type" value="Genomic_DNA"/>
</dbReference>
<evidence type="ECO:0000313" key="3">
    <source>
        <dbReference type="Proteomes" id="UP000249518"/>
    </source>
</evidence>
<name>A0A328WUP8_9FLAO</name>
<feature type="signal peptide" evidence="1">
    <location>
        <begin position="1"/>
        <end position="21"/>
    </location>
</feature>
<evidence type="ECO:0000256" key="1">
    <source>
        <dbReference type="SAM" id="SignalP"/>
    </source>
</evidence>
<evidence type="ECO:0008006" key="4">
    <source>
        <dbReference type="Google" id="ProtNLM"/>
    </source>
</evidence>
<accession>A0A328WUP8</accession>
<dbReference type="PROSITE" id="PS51257">
    <property type="entry name" value="PROKAR_LIPOPROTEIN"/>
    <property type="match status" value="1"/>
</dbReference>
<keyword evidence="1" id="KW-0732">Signal</keyword>
<dbReference type="RefSeq" id="WP_112086253.1">
    <property type="nucleotide sequence ID" value="NZ_QLSV01000008.1"/>
</dbReference>
<gene>
    <name evidence="2" type="ORF">B0I10_10876</name>
</gene>